<keyword evidence="7 8" id="KW-0472">Membrane</keyword>
<dbReference type="GO" id="GO:0006862">
    <property type="term" value="P:nucleotide transport"/>
    <property type="evidence" value="ECO:0007669"/>
    <property type="project" value="InterPro"/>
</dbReference>
<gene>
    <name evidence="11" type="ORF">PNOK_0313200</name>
</gene>
<feature type="transmembrane region" description="Helical" evidence="10">
    <location>
        <begin position="80"/>
        <end position="101"/>
    </location>
</feature>
<accession>A0A286UM27</accession>
<dbReference type="InterPro" id="IPR023395">
    <property type="entry name" value="MCP_dom_sf"/>
</dbReference>
<feature type="region of interest" description="Disordered" evidence="9">
    <location>
        <begin position="1258"/>
        <end position="1302"/>
    </location>
</feature>
<comment type="subcellular location">
    <subcellularLocation>
        <location evidence="1">Membrane</location>
        <topology evidence="1">Multi-pass membrane protein</topology>
    </subcellularLocation>
</comment>
<feature type="compositionally biased region" description="Basic residues" evidence="9">
    <location>
        <begin position="1272"/>
        <end position="1295"/>
    </location>
</feature>
<name>A0A286UM27_9AGAM</name>
<evidence type="ECO:0000256" key="7">
    <source>
        <dbReference type="ARBA" id="ARBA00023136"/>
    </source>
</evidence>
<keyword evidence="3" id="KW-0813">Transport</keyword>
<dbReference type="Gene3D" id="1.50.40.10">
    <property type="entry name" value="Mitochondrial carrier domain"/>
    <property type="match status" value="1"/>
</dbReference>
<feature type="transmembrane region" description="Helical" evidence="10">
    <location>
        <begin position="598"/>
        <end position="619"/>
    </location>
</feature>
<dbReference type="Proteomes" id="UP000217199">
    <property type="component" value="Unassembled WGS sequence"/>
</dbReference>
<evidence type="ECO:0000313" key="12">
    <source>
        <dbReference type="Proteomes" id="UP000217199"/>
    </source>
</evidence>
<evidence type="ECO:0000256" key="4">
    <source>
        <dbReference type="ARBA" id="ARBA00022692"/>
    </source>
</evidence>
<keyword evidence="4 8" id="KW-0812">Transmembrane</keyword>
<comment type="similarity">
    <text evidence="2">Belongs to the mitochondrial carrier (TC 2.A.29) family.</text>
</comment>
<dbReference type="Pfam" id="PF00153">
    <property type="entry name" value="Mito_carr"/>
    <property type="match status" value="3"/>
</dbReference>
<dbReference type="SUPFAM" id="SSF103506">
    <property type="entry name" value="Mitochondrial carrier"/>
    <property type="match status" value="1"/>
</dbReference>
<evidence type="ECO:0000256" key="10">
    <source>
        <dbReference type="SAM" id="Phobius"/>
    </source>
</evidence>
<feature type="transmembrane region" description="Helical" evidence="10">
    <location>
        <begin position="121"/>
        <end position="141"/>
    </location>
</feature>
<evidence type="ECO:0000313" key="11">
    <source>
        <dbReference type="EMBL" id="PAV20505.1"/>
    </source>
</evidence>
<dbReference type="STRING" id="2282107.A0A286UM27"/>
<protein>
    <submittedName>
        <fullName evidence="11">Mitochondrial carrier</fullName>
    </submittedName>
</protein>
<dbReference type="InterPro" id="IPR018108">
    <property type="entry name" value="MCP_transmembrane"/>
</dbReference>
<evidence type="ECO:0000256" key="1">
    <source>
        <dbReference type="ARBA" id="ARBA00004141"/>
    </source>
</evidence>
<evidence type="ECO:0000256" key="3">
    <source>
        <dbReference type="ARBA" id="ARBA00022448"/>
    </source>
</evidence>
<evidence type="ECO:0000256" key="5">
    <source>
        <dbReference type="ARBA" id="ARBA00022737"/>
    </source>
</evidence>
<dbReference type="EMBL" id="NBII01000003">
    <property type="protein sequence ID" value="PAV20505.1"/>
    <property type="molecule type" value="Genomic_DNA"/>
</dbReference>
<dbReference type="InParanoid" id="A0A286UM27"/>
<evidence type="ECO:0000256" key="8">
    <source>
        <dbReference type="PROSITE-ProRule" id="PRU00282"/>
    </source>
</evidence>
<dbReference type="PROSITE" id="PS50920">
    <property type="entry name" value="SOLCAR"/>
    <property type="match status" value="3"/>
</dbReference>
<evidence type="ECO:0000256" key="6">
    <source>
        <dbReference type="ARBA" id="ARBA00022989"/>
    </source>
</evidence>
<keyword evidence="6 10" id="KW-1133">Transmembrane helix</keyword>
<dbReference type="GO" id="GO:0055085">
    <property type="term" value="P:transmembrane transport"/>
    <property type="evidence" value="ECO:0007669"/>
    <property type="project" value="InterPro"/>
</dbReference>
<feature type="repeat" description="Solcar" evidence="8">
    <location>
        <begin position="225"/>
        <end position="312"/>
    </location>
</feature>
<dbReference type="OrthoDB" id="428293at2759"/>
<evidence type="ECO:0000256" key="2">
    <source>
        <dbReference type="ARBA" id="ARBA00006375"/>
    </source>
</evidence>
<comment type="caution">
    <text evidence="11">The sequence shown here is derived from an EMBL/GenBank/DDBJ whole genome shotgun (WGS) entry which is preliminary data.</text>
</comment>
<organism evidence="11 12">
    <name type="scientific">Pyrrhoderma noxium</name>
    <dbReference type="NCBI Taxonomy" id="2282107"/>
    <lineage>
        <taxon>Eukaryota</taxon>
        <taxon>Fungi</taxon>
        <taxon>Dikarya</taxon>
        <taxon>Basidiomycota</taxon>
        <taxon>Agaricomycotina</taxon>
        <taxon>Agaricomycetes</taxon>
        <taxon>Hymenochaetales</taxon>
        <taxon>Hymenochaetaceae</taxon>
        <taxon>Pyrrhoderma</taxon>
    </lineage>
</organism>
<feature type="repeat" description="Solcar" evidence="8">
    <location>
        <begin position="15"/>
        <end position="104"/>
    </location>
</feature>
<keyword evidence="5" id="KW-0677">Repeat</keyword>
<reference evidence="11 12" key="1">
    <citation type="journal article" date="2017" name="Mol. Ecol.">
        <title>Comparative and population genomic landscape of Phellinus noxius: A hypervariable fungus causing root rot in trees.</title>
        <authorList>
            <person name="Chung C.L."/>
            <person name="Lee T.J."/>
            <person name="Akiba M."/>
            <person name="Lee H.H."/>
            <person name="Kuo T.H."/>
            <person name="Liu D."/>
            <person name="Ke H.M."/>
            <person name="Yokoi T."/>
            <person name="Roa M.B."/>
            <person name="Lu M.J."/>
            <person name="Chang Y.Y."/>
            <person name="Ann P.J."/>
            <person name="Tsai J.N."/>
            <person name="Chen C.Y."/>
            <person name="Tzean S.S."/>
            <person name="Ota Y."/>
            <person name="Hattori T."/>
            <person name="Sahashi N."/>
            <person name="Liou R.F."/>
            <person name="Kikuchi T."/>
            <person name="Tsai I.J."/>
        </authorList>
    </citation>
    <scope>NUCLEOTIDE SEQUENCE [LARGE SCALE GENOMIC DNA]</scope>
    <source>
        <strain evidence="11 12">FFPRI411160</strain>
    </source>
</reference>
<dbReference type="InterPro" id="IPR044712">
    <property type="entry name" value="SLC25A32-like"/>
</dbReference>
<proteinExistence type="inferred from homology"/>
<keyword evidence="12" id="KW-1185">Reference proteome</keyword>
<feature type="repeat" description="Solcar" evidence="8">
    <location>
        <begin position="115"/>
        <end position="202"/>
    </location>
</feature>
<feature type="region of interest" description="Disordered" evidence="9">
    <location>
        <begin position="383"/>
        <end position="415"/>
    </location>
</feature>
<feature type="transmembrane region" description="Helical" evidence="10">
    <location>
        <begin position="20"/>
        <end position="41"/>
    </location>
</feature>
<sequence>MSTSHPKPAPSFFPTAALDHAAAGIGAGTVAVLCMHPLDLLKVKFQILTTKPQGGMGKAMLHALSDIYHTQGIQGLYRGVGANIAGNASSWGLYFLFYNMLKKHMSPTGDPNYKFSSGTTLLYAAEASAVTAILTNPIWVVKVRMFTTRADTPMAYRSLWHGISSIYRNEGFRGLYKGTTLALVGVSNGAIQFMGYEQLKWLCTEQKKRHFAKTGKEWKVDSEKLSNTTYTVISASSKLMALAATYPYQVVRSRIQNNATSHLYPDIPRTIARTWQEEGLSGFYRGLGTNLSSTRVRISVLSWLCARHMPCIWISISSVLRAPLWRSNPPISRCINNMLPQHGKLLWAQVAGRNRLRDFPDKRRVSSLAHVFVSTAIRDTSIPPSPVSLSDTSHHGNGGNDGDDNTPSNSGPQPLYTAAQLSRAAAQSIRLACQNSSLHEAHLIVHSLRMSERCYKRPNKPQKHLLKGVAIDFGRVVPSGLSVHSLIHGLYRKGYTNEVIGVVTQVISEDPNLQLRGRTVDIISKSLISADAQELQDSTFRGQLQSWKNQFVPFLRYRDLKQMDWTSINSSRTRLAAQLFFAARQHKKQRTKQMFQQLVDACLLQGEIIVVAFLFAFLIKQWQMRLALSADSTDDSTEKAEWVKHVVRSYGDTLSDGRIDVDPRASIADDGSSLSRTLKYIKSAIFSLPNPMPHAVQPTYEEAAQALAILAGMLSEGLIRNEAAASLISILTSFPSNPKVYVQTQKKGCPGVYNRRFAREYFDEVLDEVLKQVTIEGKDPGYRLSAYNSILHYALHRKLSPTMGESVLKRMQTSNKNIFPDSITVNILLSAGTRLRRRDMTELSLSILYKREELPQSGISENNCSEESVQTVSGHVGDSLQDPILINSRFHTLAMEGDRDITKYVLPESTLAMVPENLRAIFSDEFSINVPSMSDVQMDPDIYTLCAFIEHLVKTGNPGSVVDIIFHLIPELSLLNVSTRHSCSVENIQDKQRRAEERAAALGPHLLTSVLNAIVKLGRTGLADRIWNLAKKAEKRSWELSCSQTTEQIKFYPWVLPIAAYTLMLQCYGSEMRKGLRMLCLRAEVGNNWKPAEYERHVLGWARHVLYRLQRKRERRTPYDVARIRGAEILISATTCGERIYTQLMDGQKEGHLTHEDIHKSMQLPVPDERFFNAALRLFGSLPGSYILEDRASPCQWRRINKRQLDSYLKTGRINFPHDPLLIGLVKEMHNAGFGVPEGYKHRFIGVYIPPPSRETIRKPFPSSPYHEHPKPFHTRRLHDSKRRGLPVSKKRKIRQITLSTH</sequence>
<evidence type="ECO:0000256" key="9">
    <source>
        <dbReference type="SAM" id="MobiDB-lite"/>
    </source>
</evidence>
<dbReference type="GO" id="GO:0016020">
    <property type="term" value="C:membrane"/>
    <property type="evidence" value="ECO:0007669"/>
    <property type="project" value="UniProtKB-SubCell"/>
</dbReference>
<dbReference type="PANTHER" id="PTHR45683">
    <property type="entry name" value="MITOCHONDRIAL NICOTINAMIDE ADENINE DINUCLEOTIDE TRANSPORTER 1-RELATED-RELATED"/>
    <property type="match status" value="1"/>
</dbReference>